<keyword evidence="3" id="KW-0456">Lyase</keyword>
<dbReference type="AlphaFoldDB" id="A0A517PEH9"/>
<sequence precursor="true">MPARRLALLLLAALGSPSPSSAFVDEPSRSETIAALSRAGRFYADEIAVRGGYVYFTELDGGRRWGEGEATPTQIWVQPPATPTVGEAFLAAHEATGDPAHLAAATAAGEALTYGQLQSGGWTNKIDFDPNGDPGAYRRGRGRGKNNSSLDDGQTPAALRLLMRLDAAHAGGHAGIAEAARSGLDALLTAQLSGGGFPQVWDGPTTDGPPLRASSPGDWRELPRIKAYWDLPTLNDGLAGQVVATLLSARQLYETRDPALAERADAAARRFGDFLIRAQLPAPQPGWAQQYDESMRPAWARVFEPPAVAASESQDVIEALLALHAATDEVRFLDPIHAALDYLERSALPDGRLPRYLELGTNRPLYMERRGREYRPTYDDADLPSHYGWKGESQVDALRERLAEARAGREPSRPSSSNRAAAARAAIDALDADGRWVEVSDGGPLLGQAKIPAGRRYVASATFAEHMTALAASLRADAAPE</sequence>
<dbReference type="InterPro" id="IPR012669">
    <property type="entry name" value="Pectate_lyase"/>
</dbReference>
<evidence type="ECO:0000256" key="1">
    <source>
        <dbReference type="SAM" id="MobiDB-lite"/>
    </source>
</evidence>
<dbReference type="EMBL" id="CP036265">
    <property type="protein sequence ID" value="QDT17777.1"/>
    <property type="molecule type" value="Genomic_DNA"/>
</dbReference>
<gene>
    <name evidence="3" type="ORF">CA12_39100</name>
</gene>
<evidence type="ECO:0000256" key="2">
    <source>
        <dbReference type="SAM" id="SignalP"/>
    </source>
</evidence>
<feature type="chain" id="PRO_5021722113" evidence="2">
    <location>
        <begin position="23"/>
        <end position="481"/>
    </location>
</feature>
<dbReference type="RefSeq" id="WP_165700870.1">
    <property type="nucleotide sequence ID" value="NZ_CP036265.1"/>
</dbReference>
<dbReference type="Pfam" id="PF09492">
    <property type="entry name" value="Pec_lyase"/>
    <property type="match status" value="1"/>
</dbReference>
<feature type="signal peptide" evidence="2">
    <location>
        <begin position="1"/>
        <end position="22"/>
    </location>
</feature>
<proteinExistence type="predicted"/>
<keyword evidence="2" id="KW-0732">Signal</keyword>
<accession>A0A517PEH9</accession>
<organism evidence="3 4">
    <name type="scientific">Alienimonas californiensis</name>
    <dbReference type="NCBI Taxonomy" id="2527989"/>
    <lineage>
        <taxon>Bacteria</taxon>
        <taxon>Pseudomonadati</taxon>
        <taxon>Planctomycetota</taxon>
        <taxon>Planctomycetia</taxon>
        <taxon>Planctomycetales</taxon>
        <taxon>Planctomycetaceae</taxon>
        <taxon>Alienimonas</taxon>
    </lineage>
</organism>
<dbReference type="Gene3D" id="1.50.10.20">
    <property type="match status" value="1"/>
</dbReference>
<dbReference type="Proteomes" id="UP000318741">
    <property type="component" value="Chromosome"/>
</dbReference>
<protein>
    <submittedName>
        <fullName evidence="3">Pectic acid lyase</fullName>
    </submittedName>
</protein>
<evidence type="ECO:0000313" key="4">
    <source>
        <dbReference type="Proteomes" id="UP000318741"/>
    </source>
</evidence>
<dbReference type="SUPFAM" id="SSF81853">
    <property type="entry name" value="Family 10 polysaccharide lyase"/>
    <property type="match status" value="1"/>
</dbReference>
<feature type="region of interest" description="Disordered" evidence="1">
    <location>
        <begin position="123"/>
        <end position="153"/>
    </location>
</feature>
<dbReference type="KEGG" id="acaf:CA12_39100"/>
<keyword evidence="4" id="KW-1185">Reference proteome</keyword>
<evidence type="ECO:0000313" key="3">
    <source>
        <dbReference type="EMBL" id="QDT17777.1"/>
    </source>
</evidence>
<reference evidence="3 4" key="1">
    <citation type="submission" date="2019-02" db="EMBL/GenBank/DDBJ databases">
        <title>Deep-cultivation of Planctomycetes and their phenomic and genomic characterization uncovers novel biology.</title>
        <authorList>
            <person name="Wiegand S."/>
            <person name="Jogler M."/>
            <person name="Boedeker C."/>
            <person name="Pinto D."/>
            <person name="Vollmers J."/>
            <person name="Rivas-Marin E."/>
            <person name="Kohn T."/>
            <person name="Peeters S.H."/>
            <person name="Heuer A."/>
            <person name="Rast P."/>
            <person name="Oberbeckmann S."/>
            <person name="Bunk B."/>
            <person name="Jeske O."/>
            <person name="Meyerdierks A."/>
            <person name="Storesund J.E."/>
            <person name="Kallscheuer N."/>
            <person name="Luecker S."/>
            <person name="Lage O.M."/>
            <person name="Pohl T."/>
            <person name="Merkel B.J."/>
            <person name="Hornburger P."/>
            <person name="Mueller R.-W."/>
            <person name="Bruemmer F."/>
            <person name="Labrenz M."/>
            <person name="Spormann A.M."/>
            <person name="Op den Camp H."/>
            <person name="Overmann J."/>
            <person name="Amann R."/>
            <person name="Jetten M.S.M."/>
            <person name="Mascher T."/>
            <person name="Medema M.H."/>
            <person name="Devos D.P."/>
            <person name="Kaster A.-K."/>
            <person name="Ovreas L."/>
            <person name="Rohde M."/>
            <person name="Galperin M.Y."/>
            <person name="Jogler C."/>
        </authorList>
    </citation>
    <scope>NUCLEOTIDE SEQUENCE [LARGE SCALE GENOMIC DNA]</scope>
    <source>
        <strain evidence="3 4">CA12</strain>
    </source>
</reference>
<name>A0A517PEH9_9PLAN</name>
<dbReference type="GO" id="GO:0016829">
    <property type="term" value="F:lyase activity"/>
    <property type="evidence" value="ECO:0007669"/>
    <property type="project" value="UniProtKB-KW"/>
</dbReference>